<dbReference type="InterPro" id="IPR001214">
    <property type="entry name" value="SET_dom"/>
</dbReference>
<evidence type="ECO:0000256" key="1">
    <source>
        <dbReference type="ARBA" id="ARBA00004123"/>
    </source>
</evidence>
<dbReference type="InterPro" id="IPR046341">
    <property type="entry name" value="SET_dom_sf"/>
</dbReference>
<evidence type="ECO:0000256" key="4">
    <source>
        <dbReference type="ARBA" id="ARBA00022603"/>
    </source>
</evidence>
<evidence type="ECO:0000259" key="9">
    <source>
        <dbReference type="PROSITE" id="PS50280"/>
    </source>
</evidence>
<feature type="compositionally biased region" description="Basic and acidic residues" evidence="8">
    <location>
        <begin position="246"/>
        <end position="255"/>
    </location>
</feature>
<protein>
    <submittedName>
        <fullName evidence="12">SET domain protein</fullName>
    </submittedName>
</protein>
<keyword evidence="13" id="KW-1185">Reference proteome</keyword>
<dbReference type="EMBL" id="AZNH01000084">
    <property type="protein sequence ID" value="KID82495.1"/>
    <property type="molecule type" value="Genomic_DNA"/>
</dbReference>
<dbReference type="AlphaFoldDB" id="A0A0B4G758"/>
<dbReference type="Pfam" id="PF00856">
    <property type="entry name" value="SET"/>
    <property type="match status" value="1"/>
</dbReference>
<comment type="caution">
    <text evidence="12">The sequence shown here is derived from an EMBL/GenBank/DDBJ whole genome shotgun (WGS) entry which is preliminary data.</text>
</comment>
<evidence type="ECO:0000259" key="10">
    <source>
        <dbReference type="PROSITE" id="PS50868"/>
    </source>
</evidence>
<dbReference type="GO" id="GO:0005634">
    <property type="term" value="C:nucleus"/>
    <property type="evidence" value="ECO:0007669"/>
    <property type="project" value="UniProtKB-SubCell"/>
</dbReference>
<sequence>MSLFAESSLSGATTDTSSTLASSSSTPPTTLSDTDSQHSDAPKHDVITVADDAIHAAPVQAQEPSPSQSPPAPSRPRRTRVSEPVYNLSRLSGTADHGKRRANGDAVADKRRRTISGDTLVGSIEVAGDGPPKAQDKALKAGIDALNLQWSPESLHTPRTRRQAQVSPRPLRTSSRRNAVSSIATTLSSMGKKGRKAVNMGVAKMSRELRRLQDTNEYSGIDDRPVIHTVWANGKFVDPNAPPPEPARKKPKVQEPAEEDESDQEEQEPITNTRKNRVKKYLDKGLYAGQEMPVDVFKGLTTSEKKKLANLPELALTGRVNRAMPSPIYTGLRMLVAGRDFKLPFNICNPLPPGQPKPDEWKKMTKNRFIGDSKDYWRKMPHMHDLSKCVCKPEDGCGDNCQNRIMLYECDAGNCNIGKELCTNRSFSDLAARRSKGGKYRVGVEVIKTSDRGYGVRSNRCFKANQIIMEYTGEIITEEECERRMNEEYKNNEVRAKQQQQQQQQHMARTSCRSDNAANSFSSSSLLQCYYLMSFDQNMIIDATTGSIARFVNHSCNPNCRMIKWIVSGQPRMALFAGDRPIMTGDELTYDYNFDPFSAKNVQKCLCGEHNCRGVLGPKPRDVKSSKTDIKKTVKATVKAGKRKLKELIGEEEAENGKAKKRKVATATGVQRSISNASLKAAKGAATALKKGVSSITVKGKKSMANKSPVQRRASTGGAIIKKKTTTKLVKKNGPGGRVAHVSSRASSMTIVAVADENAKPGKKGKVVSPAGAKRTLSESNMVSRVSLSSTGRVLKPSPKAKIRLVPQE</sequence>
<evidence type="ECO:0000256" key="3">
    <source>
        <dbReference type="ARBA" id="ARBA00022454"/>
    </source>
</evidence>
<feature type="region of interest" description="Disordered" evidence="8">
    <location>
        <begin position="1"/>
        <end position="113"/>
    </location>
</feature>
<reference evidence="12 13" key="1">
    <citation type="journal article" date="2014" name="Proc. Natl. Acad. Sci. U.S.A.">
        <title>Trajectory and genomic determinants of fungal-pathogen speciation and host adaptation.</title>
        <authorList>
            <person name="Hu X."/>
            <person name="Xiao G."/>
            <person name="Zheng P."/>
            <person name="Shang Y."/>
            <person name="Su Y."/>
            <person name="Zhang X."/>
            <person name="Liu X."/>
            <person name="Zhan S."/>
            <person name="St Leger R.J."/>
            <person name="Wang C."/>
        </authorList>
    </citation>
    <scope>NUCLEOTIDE SEQUENCE [LARGE SCALE GENOMIC DNA]</scope>
    <source>
        <strain evidence="12 13">ARSEF 977</strain>
    </source>
</reference>
<feature type="compositionally biased region" description="Acidic residues" evidence="8">
    <location>
        <begin position="256"/>
        <end position="268"/>
    </location>
</feature>
<feature type="compositionally biased region" description="Basic and acidic residues" evidence="8">
    <location>
        <begin position="35"/>
        <end position="46"/>
    </location>
</feature>
<evidence type="ECO:0000256" key="5">
    <source>
        <dbReference type="ARBA" id="ARBA00022679"/>
    </source>
</evidence>
<feature type="compositionally biased region" description="Polar residues" evidence="8">
    <location>
        <begin position="778"/>
        <end position="792"/>
    </location>
</feature>
<gene>
    <name evidence="12" type="ORF">MGU_10179</name>
</gene>
<keyword evidence="6" id="KW-0949">S-adenosyl-L-methionine</keyword>
<feature type="domain" description="AWS" evidence="11">
    <location>
        <begin position="384"/>
        <end position="431"/>
    </location>
</feature>
<dbReference type="GO" id="GO:0042054">
    <property type="term" value="F:histone methyltransferase activity"/>
    <property type="evidence" value="ECO:0007669"/>
    <property type="project" value="InterPro"/>
</dbReference>
<dbReference type="PROSITE" id="PS51215">
    <property type="entry name" value="AWS"/>
    <property type="match status" value="1"/>
</dbReference>
<evidence type="ECO:0000313" key="12">
    <source>
        <dbReference type="EMBL" id="KID82495.1"/>
    </source>
</evidence>
<dbReference type="GO" id="GO:0005694">
    <property type="term" value="C:chromosome"/>
    <property type="evidence" value="ECO:0007669"/>
    <property type="project" value="UniProtKB-SubCell"/>
</dbReference>
<dbReference type="PROSITE" id="PS50868">
    <property type="entry name" value="POST_SET"/>
    <property type="match status" value="1"/>
</dbReference>
<name>A0A0B4G758_METGA</name>
<feature type="region of interest" description="Disordered" evidence="8">
    <location>
        <begin position="491"/>
        <end position="517"/>
    </location>
</feature>
<dbReference type="SMART" id="SM00317">
    <property type="entry name" value="SET"/>
    <property type="match status" value="1"/>
</dbReference>
<dbReference type="HOGENOM" id="CLU_004379_1_0_1"/>
<dbReference type="Proteomes" id="UP000031192">
    <property type="component" value="Unassembled WGS sequence"/>
</dbReference>
<evidence type="ECO:0000256" key="8">
    <source>
        <dbReference type="SAM" id="MobiDB-lite"/>
    </source>
</evidence>
<accession>A0A0B4G758</accession>
<feature type="region of interest" description="Disordered" evidence="8">
    <location>
        <begin position="152"/>
        <end position="177"/>
    </location>
</feature>
<dbReference type="PROSITE" id="PS50280">
    <property type="entry name" value="SET"/>
    <property type="match status" value="1"/>
</dbReference>
<evidence type="ECO:0000256" key="6">
    <source>
        <dbReference type="ARBA" id="ARBA00022691"/>
    </source>
</evidence>
<feature type="domain" description="Post-SET" evidence="10">
    <location>
        <begin position="601"/>
        <end position="617"/>
    </location>
</feature>
<keyword evidence="3" id="KW-0158">Chromosome</keyword>
<dbReference type="PANTHER" id="PTHR22884">
    <property type="entry name" value="SET DOMAIN PROTEINS"/>
    <property type="match status" value="1"/>
</dbReference>
<comment type="subcellular location">
    <subcellularLocation>
        <location evidence="2">Chromosome</location>
    </subcellularLocation>
    <subcellularLocation>
        <location evidence="1">Nucleus</location>
    </subcellularLocation>
</comment>
<dbReference type="InterPro" id="IPR050777">
    <property type="entry name" value="SET2_Histone-Lys_MeTrsfase"/>
</dbReference>
<dbReference type="InterPro" id="IPR003616">
    <property type="entry name" value="Post-SET_dom"/>
</dbReference>
<evidence type="ECO:0000259" key="11">
    <source>
        <dbReference type="PROSITE" id="PS51215"/>
    </source>
</evidence>
<dbReference type="OrthoDB" id="422362at2759"/>
<keyword evidence="5" id="KW-0808">Transferase</keyword>
<evidence type="ECO:0000256" key="2">
    <source>
        <dbReference type="ARBA" id="ARBA00004286"/>
    </source>
</evidence>
<dbReference type="InterPro" id="IPR006560">
    <property type="entry name" value="AWS_dom"/>
</dbReference>
<evidence type="ECO:0000313" key="13">
    <source>
        <dbReference type="Proteomes" id="UP000031192"/>
    </source>
</evidence>
<dbReference type="Gene3D" id="2.170.270.10">
    <property type="entry name" value="SET domain"/>
    <property type="match status" value="1"/>
</dbReference>
<keyword evidence="4" id="KW-0489">Methyltransferase</keyword>
<evidence type="ECO:0000256" key="7">
    <source>
        <dbReference type="ARBA" id="ARBA00023242"/>
    </source>
</evidence>
<feature type="domain" description="SET" evidence="9">
    <location>
        <begin position="442"/>
        <end position="593"/>
    </location>
</feature>
<feature type="compositionally biased region" description="Low complexity" evidence="8">
    <location>
        <begin position="7"/>
        <end position="34"/>
    </location>
</feature>
<organism evidence="12 13">
    <name type="scientific">Metarhizium guizhouense (strain ARSEF 977)</name>
    <dbReference type="NCBI Taxonomy" id="1276136"/>
    <lineage>
        <taxon>Eukaryota</taxon>
        <taxon>Fungi</taxon>
        <taxon>Dikarya</taxon>
        <taxon>Ascomycota</taxon>
        <taxon>Pezizomycotina</taxon>
        <taxon>Sordariomycetes</taxon>
        <taxon>Hypocreomycetidae</taxon>
        <taxon>Hypocreales</taxon>
        <taxon>Clavicipitaceae</taxon>
        <taxon>Metarhizium</taxon>
    </lineage>
</organism>
<proteinExistence type="predicted"/>
<keyword evidence="7" id="KW-0539">Nucleus</keyword>
<dbReference type="Pfam" id="PF17907">
    <property type="entry name" value="AWS"/>
    <property type="match status" value="1"/>
</dbReference>
<feature type="compositionally biased region" description="Low complexity" evidence="8">
    <location>
        <begin position="56"/>
        <end position="66"/>
    </location>
</feature>
<feature type="region of interest" description="Disordered" evidence="8">
    <location>
        <begin position="759"/>
        <end position="809"/>
    </location>
</feature>
<dbReference type="GO" id="GO:0032259">
    <property type="term" value="P:methylation"/>
    <property type="evidence" value="ECO:0007669"/>
    <property type="project" value="UniProtKB-KW"/>
</dbReference>
<feature type="region of interest" description="Disordered" evidence="8">
    <location>
        <begin position="234"/>
        <end position="276"/>
    </location>
</feature>
<dbReference type="SUPFAM" id="SSF82199">
    <property type="entry name" value="SET domain"/>
    <property type="match status" value="1"/>
</dbReference>